<dbReference type="HOGENOM" id="CLU_118425_2_0_6"/>
<dbReference type="PIRSF" id="PIRSF005276">
    <property type="entry name" value="SspB"/>
    <property type="match status" value="1"/>
</dbReference>
<dbReference type="EMBL" id="CP000453">
    <property type="protein sequence ID" value="ABI57549.1"/>
    <property type="molecule type" value="Genomic_DNA"/>
</dbReference>
<dbReference type="Pfam" id="PF04386">
    <property type="entry name" value="SspB"/>
    <property type="match status" value="1"/>
</dbReference>
<feature type="region of interest" description="Disordered" evidence="1">
    <location>
        <begin position="98"/>
        <end position="137"/>
    </location>
</feature>
<dbReference type="InterPro" id="IPR036760">
    <property type="entry name" value="SspB-like_sf"/>
</dbReference>
<dbReference type="eggNOG" id="COG2969">
    <property type="taxonomic scope" value="Bacteria"/>
</dbReference>
<dbReference type="NCBIfam" id="NF008769">
    <property type="entry name" value="PRK11798.2-5"/>
    <property type="match status" value="1"/>
</dbReference>
<dbReference type="RefSeq" id="WP_011629943.1">
    <property type="nucleotide sequence ID" value="NC_008340.1"/>
</dbReference>
<proteinExistence type="predicted"/>
<name>Q0A6I8_ALKEH</name>
<dbReference type="GO" id="GO:0005829">
    <property type="term" value="C:cytosol"/>
    <property type="evidence" value="ECO:0007669"/>
    <property type="project" value="TreeGrafter"/>
</dbReference>
<evidence type="ECO:0000256" key="1">
    <source>
        <dbReference type="SAM" id="MobiDB-lite"/>
    </source>
</evidence>
<evidence type="ECO:0000313" key="2">
    <source>
        <dbReference type="EMBL" id="ABI57549.1"/>
    </source>
</evidence>
<dbReference type="PANTHER" id="PTHR37486">
    <property type="entry name" value="STRINGENT STARVATION PROTEIN B"/>
    <property type="match status" value="1"/>
</dbReference>
<dbReference type="Gene3D" id="2.30.30.220">
    <property type="entry name" value="SspB-like"/>
    <property type="match status" value="1"/>
</dbReference>
<keyword evidence="3" id="KW-1185">Reference proteome</keyword>
<dbReference type="AlphaFoldDB" id="Q0A6I8"/>
<dbReference type="PANTHER" id="PTHR37486:SF1">
    <property type="entry name" value="STRINGENT STARVATION PROTEIN B"/>
    <property type="match status" value="1"/>
</dbReference>
<accession>Q0A6I8</accession>
<dbReference type="OrthoDB" id="9797358at2"/>
<dbReference type="GO" id="GO:0045732">
    <property type="term" value="P:positive regulation of protein catabolic process"/>
    <property type="evidence" value="ECO:0007669"/>
    <property type="project" value="TreeGrafter"/>
</dbReference>
<sequence length="137" mass="14454">MTSSRPYLIRALYEWIVDNGLTPYLLVNAEHEGLVAPMEYVDAGKLVLNVAPRAVHNLAMGNEAVEFSARFGGVPQDVRVPVMAVMAIYARENGQGMLFGEADEEGGDGPSSGGPDDDGPNGGPDGGGSRPNLRVVK</sequence>
<gene>
    <name evidence="2" type="ordered locus">Mlg_2207</name>
</gene>
<protein>
    <submittedName>
        <fullName evidence="2">Stringent starvation protein B</fullName>
    </submittedName>
</protein>
<dbReference type="SUPFAM" id="SSF101738">
    <property type="entry name" value="SspB-like"/>
    <property type="match status" value="1"/>
</dbReference>
<dbReference type="InterPro" id="IPR007481">
    <property type="entry name" value="SspB"/>
</dbReference>
<dbReference type="GO" id="GO:0005840">
    <property type="term" value="C:ribosome"/>
    <property type="evidence" value="ECO:0007669"/>
    <property type="project" value="TreeGrafter"/>
</dbReference>
<organism evidence="2 3">
    <name type="scientific">Alkalilimnicola ehrlichii (strain ATCC BAA-1101 / DSM 17681 / MLHE-1)</name>
    <dbReference type="NCBI Taxonomy" id="187272"/>
    <lineage>
        <taxon>Bacteria</taxon>
        <taxon>Pseudomonadati</taxon>
        <taxon>Pseudomonadota</taxon>
        <taxon>Gammaproteobacteria</taxon>
        <taxon>Chromatiales</taxon>
        <taxon>Ectothiorhodospiraceae</taxon>
        <taxon>Alkalilimnicola</taxon>
    </lineage>
</organism>
<dbReference type="KEGG" id="aeh:Mlg_2207"/>
<reference evidence="3" key="1">
    <citation type="submission" date="2006-08" db="EMBL/GenBank/DDBJ databases">
        <title>Complete sequence of Alkalilimnicola ehrilichei MLHE-1.</title>
        <authorList>
            <person name="Copeland A."/>
            <person name="Lucas S."/>
            <person name="Lapidus A."/>
            <person name="Barry K."/>
            <person name="Detter J.C."/>
            <person name="Glavina del Rio T."/>
            <person name="Hammon N."/>
            <person name="Israni S."/>
            <person name="Dalin E."/>
            <person name="Tice H."/>
            <person name="Pitluck S."/>
            <person name="Sims D."/>
            <person name="Brettin T."/>
            <person name="Bruce D."/>
            <person name="Han C."/>
            <person name="Tapia R."/>
            <person name="Gilna P."/>
            <person name="Schmutz J."/>
            <person name="Larimer F."/>
            <person name="Land M."/>
            <person name="Hauser L."/>
            <person name="Kyrpides N."/>
            <person name="Mikhailova N."/>
            <person name="Oremland R.S."/>
            <person name="Hoeft S.E."/>
            <person name="Switzer-Blum J."/>
            <person name="Kulp T."/>
            <person name="King G."/>
            <person name="Tabita R."/>
            <person name="Witte B."/>
            <person name="Santini J.M."/>
            <person name="Basu P."/>
            <person name="Hollibaugh J.T."/>
            <person name="Xie G."/>
            <person name="Stolz J.F."/>
            <person name="Richardson P."/>
        </authorList>
    </citation>
    <scope>NUCLEOTIDE SEQUENCE [LARGE SCALE GENOMIC DNA]</scope>
    <source>
        <strain evidence="3">ATCC BAA-1101 / DSM 17681 / MLHE-1</strain>
    </source>
</reference>
<feature type="compositionally biased region" description="Gly residues" evidence="1">
    <location>
        <begin position="120"/>
        <end position="129"/>
    </location>
</feature>
<dbReference type="Proteomes" id="UP000001962">
    <property type="component" value="Chromosome"/>
</dbReference>
<evidence type="ECO:0000313" key="3">
    <source>
        <dbReference type="Proteomes" id="UP000001962"/>
    </source>
</evidence>